<comment type="caution">
    <text evidence="2">The sequence shown here is derived from an EMBL/GenBank/DDBJ whole genome shotgun (WGS) entry which is preliminary data.</text>
</comment>
<sequence length="87" mass="10013">MAESLMFPPLPETPPLARRNELERVDARRRKPPPPVCRYHLPVKTTQSTFCIERSFSHSQRKLSTCHHSRYSNSAVVQSQNPQLTAD</sequence>
<reference evidence="2" key="1">
    <citation type="submission" date="2020-06" db="EMBL/GenBank/DDBJ databases">
        <authorList>
            <person name="Li T."/>
            <person name="Hu X."/>
            <person name="Zhang T."/>
            <person name="Song X."/>
            <person name="Zhang H."/>
            <person name="Dai N."/>
            <person name="Sheng W."/>
            <person name="Hou X."/>
            <person name="Wei L."/>
        </authorList>
    </citation>
    <scope>NUCLEOTIDE SEQUENCE</scope>
    <source>
        <strain evidence="2">G02</strain>
        <tissue evidence="2">Leaf</tissue>
    </source>
</reference>
<dbReference type="AlphaFoldDB" id="A0AAW2IVZ1"/>
<protein>
    <submittedName>
        <fullName evidence="2">Uncharacterized protein</fullName>
    </submittedName>
</protein>
<feature type="region of interest" description="Disordered" evidence="1">
    <location>
        <begin position="1"/>
        <end position="39"/>
    </location>
</feature>
<dbReference type="EMBL" id="JACGWJ010000988">
    <property type="protein sequence ID" value="KAL0286033.1"/>
    <property type="molecule type" value="Genomic_DNA"/>
</dbReference>
<evidence type="ECO:0000256" key="1">
    <source>
        <dbReference type="SAM" id="MobiDB-lite"/>
    </source>
</evidence>
<evidence type="ECO:0000313" key="2">
    <source>
        <dbReference type="EMBL" id="KAL0286033.1"/>
    </source>
</evidence>
<organism evidence="2">
    <name type="scientific">Sesamum radiatum</name>
    <name type="common">Black benniseed</name>
    <dbReference type="NCBI Taxonomy" id="300843"/>
    <lineage>
        <taxon>Eukaryota</taxon>
        <taxon>Viridiplantae</taxon>
        <taxon>Streptophyta</taxon>
        <taxon>Embryophyta</taxon>
        <taxon>Tracheophyta</taxon>
        <taxon>Spermatophyta</taxon>
        <taxon>Magnoliopsida</taxon>
        <taxon>eudicotyledons</taxon>
        <taxon>Gunneridae</taxon>
        <taxon>Pentapetalae</taxon>
        <taxon>asterids</taxon>
        <taxon>lamiids</taxon>
        <taxon>Lamiales</taxon>
        <taxon>Pedaliaceae</taxon>
        <taxon>Sesamum</taxon>
    </lineage>
</organism>
<accession>A0AAW2IVZ1</accession>
<name>A0AAW2IVZ1_SESRA</name>
<reference evidence="2" key="2">
    <citation type="journal article" date="2024" name="Plant">
        <title>Genomic evolution and insights into agronomic trait innovations of Sesamum species.</title>
        <authorList>
            <person name="Miao H."/>
            <person name="Wang L."/>
            <person name="Qu L."/>
            <person name="Liu H."/>
            <person name="Sun Y."/>
            <person name="Le M."/>
            <person name="Wang Q."/>
            <person name="Wei S."/>
            <person name="Zheng Y."/>
            <person name="Lin W."/>
            <person name="Duan Y."/>
            <person name="Cao H."/>
            <person name="Xiong S."/>
            <person name="Wang X."/>
            <person name="Wei L."/>
            <person name="Li C."/>
            <person name="Ma Q."/>
            <person name="Ju M."/>
            <person name="Zhao R."/>
            <person name="Li G."/>
            <person name="Mu C."/>
            <person name="Tian Q."/>
            <person name="Mei H."/>
            <person name="Zhang T."/>
            <person name="Gao T."/>
            <person name="Zhang H."/>
        </authorList>
    </citation>
    <scope>NUCLEOTIDE SEQUENCE</scope>
    <source>
        <strain evidence="2">G02</strain>
    </source>
</reference>
<gene>
    <name evidence="2" type="ORF">Sradi_7158400</name>
</gene>
<proteinExistence type="predicted"/>